<dbReference type="PANTHER" id="PTHR11439">
    <property type="entry name" value="GAG-POL-RELATED RETROTRANSPOSON"/>
    <property type="match status" value="1"/>
</dbReference>
<evidence type="ECO:0000256" key="1">
    <source>
        <dbReference type="SAM" id="MobiDB-lite"/>
    </source>
</evidence>
<dbReference type="PANTHER" id="PTHR11439:SF483">
    <property type="entry name" value="PEPTIDE SYNTHASE GLIP-LIKE, PUTATIVE (AFU_ORTHOLOGUE AFUA_3G12920)-RELATED"/>
    <property type="match status" value="1"/>
</dbReference>
<evidence type="ECO:0000313" key="3">
    <source>
        <dbReference type="EMBL" id="GJT01509.1"/>
    </source>
</evidence>
<reference evidence="3" key="2">
    <citation type="submission" date="2022-01" db="EMBL/GenBank/DDBJ databases">
        <authorList>
            <person name="Yamashiro T."/>
            <person name="Shiraishi A."/>
            <person name="Satake H."/>
            <person name="Nakayama K."/>
        </authorList>
    </citation>
    <scope>NUCLEOTIDE SEQUENCE</scope>
</reference>
<feature type="region of interest" description="Disordered" evidence="1">
    <location>
        <begin position="396"/>
        <end position="429"/>
    </location>
</feature>
<feature type="region of interest" description="Disordered" evidence="1">
    <location>
        <begin position="799"/>
        <end position="871"/>
    </location>
</feature>
<reference evidence="3" key="1">
    <citation type="journal article" date="2022" name="Int. J. Mol. Sci.">
        <title>Draft Genome of Tanacetum Coccineum: Genomic Comparison of Closely Related Tanacetum-Family Plants.</title>
        <authorList>
            <person name="Yamashiro T."/>
            <person name="Shiraishi A."/>
            <person name="Nakayama K."/>
            <person name="Satake H."/>
        </authorList>
    </citation>
    <scope>NUCLEOTIDE SEQUENCE</scope>
</reference>
<organism evidence="3 4">
    <name type="scientific">Tanacetum coccineum</name>
    <dbReference type="NCBI Taxonomy" id="301880"/>
    <lineage>
        <taxon>Eukaryota</taxon>
        <taxon>Viridiplantae</taxon>
        <taxon>Streptophyta</taxon>
        <taxon>Embryophyta</taxon>
        <taxon>Tracheophyta</taxon>
        <taxon>Spermatophyta</taxon>
        <taxon>Magnoliopsida</taxon>
        <taxon>eudicotyledons</taxon>
        <taxon>Gunneridae</taxon>
        <taxon>Pentapetalae</taxon>
        <taxon>asterids</taxon>
        <taxon>campanulids</taxon>
        <taxon>Asterales</taxon>
        <taxon>Asteraceae</taxon>
        <taxon>Asteroideae</taxon>
        <taxon>Anthemideae</taxon>
        <taxon>Anthemidinae</taxon>
        <taxon>Tanacetum</taxon>
    </lineage>
</organism>
<feature type="domain" description="Reverse transcriptase Ty1/copia-type" evidence="2">
    <location>
        <begin position="527"/>
        <end position="592"/>
    </location>
</feature>
<feature type="compositionally biased region" description="Low complexity" evidence="1">
    <location>
        <begin position="741"/>
        <end position="759"/>
    </location>
</feature>
<gene>
    <name evidence="3" type="ORF">Tco_0822678</name>
</gene>
<feature type="region of interest" description="Disordered" evidence="1">
    <location>
        <begin position="741"/>
        <end position="783"/>
    </location>
</feature>
<evidence type="ECO:0000313" key="4">
    <source>
        <dbReference type="Proteomes" id="UP001151760"/>
    </source>
</evidence>
<dbReference type="EMBL" id="BQNB010012276">
    <property type="protein sequence ID" value="GJT01509.1"/>
    <property type="molecule type" value="Genomic_DNA"/>
</dbReference>
<proteinExistence type="predicted"/>
<feature type="compositionally biased region" description="Basic residues" evidence="1">
    <location>
        <begin position="853"/>
        <end position="871"/>
    </location>
</feature>
<dbReference type="Proteomes" id="UP001151760">
    <property type="component" value="Unassembled WGS sequence"/>
</dbReference>
<protein>
    <submittedName>
        <fullName evidence="3">Ribonuclease H-like domain-containing protein</fullName>
    </submittedName>
</protein>
<sequence>MRIEQYIHMIDYALWEVIENGNTAPKTTVVEGVEKIVPPTNAEEKAQKRLEVKDKSTLMMGIPKEHQLKFNSSRDASCCGNLKRGETLSQEDVNQNLLRSLSPEWNTHAVVWGNNLELETMSIDDLYNNLKVYEPEVKGTSSSNTSTQYMAFYQANAANPINVDNLSDAEICAFFASQPSSPQLSDHAEEGPTNYALMAYSSLSSDSEKKINGLKWDIQVGEITIGELRKKLEIIVDNYKKGLGYNAVLPPLTGNFMPPKPDLSFTGLEEFSNKHVVIKHVVENSEAKVSEAKPKAVRKNNGALIIEDWVSDSEEENGNPQIDLQDKGVIDSGCSRNMTRNMSYLTNYEEIDKGYVAFVGNPKGGKITGKGSRPDWLFDIDALTKIMNYEPIVAGTQSNDFADPKSSQDDGSKHSNDDGKKVDENPRKEINVVSENISIELPFDPKMPALEDDSIFDFLSNNEDDGAKADMNNLDTTIQVSPIANIKNHKDHPLDQVIGDLQSTTLTRKMSQNLEEHGFCGVSNGYKIEEEVYVCQPPGFEDPDFPDKVYKVEKALYGLHQAPRAWYEALSTYLLDNGFQRGKIDKTLFIKSHKVKQKKDGIFISQDKHVSEILKKFGFTEVKTTSTPMETQKPLLKDEDGEEVDVHMYRSMIGSLMYITSSRLDIMFAVYSDYARASLDRKSTTGSCQFLRCRLISWQYKKQIVVANSQQKLNMWLLQVVVDKCFGFRINYLSEGSVIPTDPQHTPTIIQPPNQPQKIQKPKKPKKDTQIPQSSVPTKSVADEAVYKELDDSLVRDATTTSSLEAEQDSSNITKTQSKATPNEPSSPGTNSSGGPKCQETMGDTPAQTSLKRSVKKLEQKKRSRTHGLKRLRKVGATVRVESSGDEESLGEDAFKQGRIDVMDADDNITLVSDHNVDVLDSEEVFGTENKVDVEGVKDGVNIVEEVVEVINAAKLIIDVAQVSTASEKVSAASEKVSAASAATTVSTATTITAEDITLAQALQEMKSTKPKMKGVAIQELSESIIKRPSQISPRLSSQDKGKGIWVEPVNPLKLKDQIRLDEEAALKLQAKFDEEERLAREKLKMNKKPTLP</sequence>
<keyword evidence="4" id="KW-1185">Reference proteome</keyword>
<dbReference type="Pfam" id="PF07727">
    <property type="entry name" value="RVT_2"/>
    <property type="match status" value="1"/>
</dbReference>
<evidence type="ECO:0000259" key="2">
    <source>
        <dbReference type="Pfam" id="PF07727"/>
    </source>
</evidence>
<feature type="compositionally biased region" description="Low complexity" evidence="1">
    <location>
        <begin position="821"/>
        <end position="836"/>
    </location>
</feature>
<dbReference type="InterPro" id="IPR013103">
    <property type="entry name" value="RVT_2"/>
</dbReference>
<feature type="compositionally biased region" description="Polar residues" evidence="1">
    <location>
        <begin position="799"/>
        <end position="820"/>
    </location>
</feature>
<comment type="caution">
    <text evidence="3">The sequence shown here is derived from an EMBL/GenBank/DDBJ whole genome shotgun (WGS) entry which is preliminary data.</text>
</comment>
<accession>A0ABQ5AKP2</accession>
<feature type="compositionally biased region" description="Basic and acidic residues" evidence="1">
    <location>
        <begin position="402"/>
        <end position="429"/>
    </location>
</feature>
<name>A0ABQ5AKP2_9ASTR</name>